<evidence type="ECO:0000256" key="1">
    <source>
        <dbReference type="SAM" id="MobiDB-lite"/>
    </source>
</evidence>
<reference evidence="2 3" key="1">
    <citation type="submission" date="2018-02" db="EMBL/GenBank/DDBJ databases">
        <title>The genomes of Aspergillus section Nigri reveals drivers in fungal speciation.</title>
        <authorList>
            <consortium name="DOE Joint Genome Institute"/>
            <person name="Vesth T.C."/>
            <person name="Nybo J."/>
            <person name="Theobald S."/>
            <person name="Brandl J."/>
            <person name="Frisvad J.C."/>
            <person name="Nielsen K.F."/>
            <person name="Lyhne E.K."/>
            <person name="Kogle M.E."/>
            <person name="Kuo A."/>
            <person name="Riley R."/>
            <person name="Clum A."/>
            <person name="Nolan M."/>
            <person name="Lipzen A."/>
            <person name="Salamov A."/>
            <person name="Henrissat B."/>
            <person name="Wiebenga A."/>
            <person name="De vries R.P."/>
            <person name="Grigoriev I.V."/>
            <person name="Mortensen U.H."/>
            <person name="Andersen M.R."/>
            <person name="Baker S.E."/>
        </authorList>
    </citation>
    <scope>NUCLEOTIDE SEQUENCE [LARGE SCALE GENOMIC DNA]</scope>
    <source>
        <strain evidence="2 3">CBS 707.79</strain>
    </source>
</reference>
<sequence length="144" mass="15613">MAMGKDRNQQAIAECGHPKQRGLRWQAANYPRARKILDPTKRGLAYATSEGTPSPSIARPQSGSLIAPSLQCSGQRPPRSRPGRGYMVHKRLLLSYGSPPSSHRGPLPPSRLVASSAVRALSLAVQITDDEVQGTWILTFFVAV</sequence>
<evidence type="ECO:0000313" key="3">
    <source>
        <dbReference type="Proteomes" id="UP000247810"/>
    </source>
</evidence>
<accession>A0A319DMJ6</accession>
<feature type="compositionally biased region" description="Polar residues" evidence="1">
    <location>
        <begin position="49"/>
        <end position="64"/>
    </location>
</feature>
<dbReference type="AlphaFoldDB" id="A0A319DMJ6"/>
<dbReference type="Proteomes" id="UP000247810">
    <property type="component" value="Unassembled WGS sequence"/>
</dbReference>
<gene>
    <name evidence="2" type="ORF">BO71DRAFT_425807</name>
</gene>
<feature type="region of interest" description="Disordered" evidence="1">
    <location>
        <begin position="40"/>
        <end position="84"/>
    </location>
</feature>
<evidence type="ECO:0000313" key="2">
    <source>
        <dbReference type="EMBL" id="PYH98786.1"/>
    </source>
</evidence>
<dbReference type="VEuPathDB" id="FungiDB:BO71DRAFT_425807"/>
<protein>
    <submittedName>
        <fullName evidence="2">Uncharacterized protein</fullName>
    </submittedName>
</protein>
<dbReference type="EMBL" id="KZ825808">
    <property type="protein sequence ID" value="PYH98786.1"/>
    <property type="molecule type" value="Genomic_DNA"/>
</dbReference>
<dbReference type="OrthoDB" id="4464056at2759"/>
<organism evidence="2 3">
    <name type="scientific">Aspergillus ellipticus CBS 707.79</name>
    <dbReference type="NCBI Taxonomy" id="1448320"/>
    <lineage>
        <taxon>Eukaryota</taxon>
        <taxon>Fungi</taxon>
        <taxon>Dikarya</taxon>
        <taxon>Ascomycota</taxon>
        <taxon>Pezizomycotina</taxon>
        <taxon>Eurotiomycetes</taxon>
        <taxon>Eurotiomycetidae</taxon>
        <taxon>Eurotiales</taxon>
        <taxon>Aspergillaceae</taxon>
        <taxon>Aspergillus</taxon>
        <taxon>Aspergillus subgen. Circumdati</taxon>
    </lineage>
</organism>
<keyword evidence="3" id="KW-1185">Reference proteome</keyword>
<proteinExistence type="predicted"/>
<name>A0A319DMJ6_9EURO</name>